<dbReference type="PANTHER" id="PTHR21299">
    <property type="entry name" value="CYTIDYLATE KINASE/PANTOATE-BETA-ALANINE LIGASE"/>
    <property type="match status" value="1"/>
</dbReference>
<dbReference type="Gene3D" id="3.40.50.620">
    <property type="entry name" value="HUPs"/>
    <property type="match status" value="1"/>
</dbReference>
<comment type="catalytic activity">
    <reaction evidence="8">
        <text>(R)-pantoate + beta-alanine + ATP = (R)-pantothenate + AMP + diphosphate + H(+)</text>
        <dbReference type="Rhea" id="RHEA:10912"/>
        <dbReference type="ChEBI" id="CHEBI:15378"/>
        <dbReference type="ChEBI" id="CHEBI:15980"/>
        <dbReference type="ChEBI" id="CHEBI:29032"/>
        <dbReference type="ChEBI" id="CHEBI:30616"/>
        <dbReference type="ChEBI" id="CHEBI:33019"/>
        <dbReference type="ChEBI" id="CHEBI:57966"/>
        <dbReference type="ChEBI" id="CHEBI:456215"/>
        <dbReference type="EC" id="6.3.2.1"/>
    </reaction>
</comment>
<dbReference type="SUPFAM" id="SSF52374">
    <property type="entry name" value="Nucleotidylyl transferase"/>
    <property type="match status" value="1"/>
</dbReference>
<evidence type="ECO:0000256" key="6">
    <source>
        <dbReference type="ARBA" id="ARBA00022741"/>
    </source>
</evidence>
<reference evidence="9" key="1">
    <citation type="submission" date="2009-10" db="EMBL/GenBank/DDBJ databases">
        <title>Diversity of trophic interactions inside an arsenic-rich microbial ecosystem.</title>
        <authorList>
            <person name="Bertin P.N."/>
            <person name="Heinrich-Salmeron A."/>
            <person name="Pelletier E."/>
            <person name="Goulhen-Chollet F."/>
            <person name="Arsene-Ploetze F."/>
            <person name="Gallien S."/>
            <person name="Calteau A."/>
            <person name="Vallenet D."/>
            <person name="Casiot C."/>
            <person name="Chane-Woon-Ming B."/>
            <person name="Giloteaux L."/>
            <person name="Barakat M."/>
            <person name="Bonnefoy V."/>
            <person name="Bruneel O."/>
            <person name="Chandler M."/>
            <person name="Cleiss J."/>
            <person name="Duran R."/>
            <person name="Elbaz-Poulichet F."/>
            <person name="Fonknechten N."/>
            <person name="Lauga B."/>
            <person name="Mornico D."/>
            <person name="Ortet P."/>
            <person name="Schaeffer C."/>
            <person name="Siguier P."/>
            <person name="Alexander Thil Smith A."/>
            <person name="Van Dorsselaer A."/>
            <person name="Weissenbach J."/>
            <person name="Medigue C."/>
            <person name="Le Paslier D."/>
        </authorList>
    </citation>
    <scope>NUCLEOTIDE SEQUENCE</scope>
</reference>
<proteinExistence type="inferred from homology"/>
<dbReference type="GO" id="GO:0005829">
    <property type="term" value="C:cytosol"/>
    <property type="evidence" value="ECO:0007669"/>
    <property type="project" value="TreeGrafter"/>
</dbReference>
<gene>
    <name evidence="9" type="primary">panC</name>
    <name evidence="9" type="ORF">CARN1_1061</name>
</gene>
<evidence type="ECO:0000256" key="7">
    <source>
        <dbReference type="ARBA" id="ARBA00022840"/>
    </source>
</evidence>
<comment type="similarity">
    <text evidence="2">Belongs to the pantothenate synthetase family.</text>
</comment>
<keyword evidence="7" id="KW-0067">ATP-binding</keyword>
<name>E6PHF6_9ZZZZ</name>
<dbReference type="InterPro" id="IPR014729">
    <property type="entry name" value="Rossmann-like_a/b/a_fold"/>
</dbReference>
<dbReference type="EC" id="6.3.2.1" evidence="3"/>
<accession>E6PHF6</accession>
<evidence type="ECO:0000256" key="3">
    <source>
        <dbReference type="ARBA" id="ARBA00012219"/>
    </source>
</evidence>
<dbReference type="GO" id="GO:0005524">
    <property type="term" value="F:ATP binding"/>
    <property type="evidence" value="ECO:0007669"/>
    <property type="project" value="UniProtKB-KW"/>
</dbReference>
<evidence type="ECO:0000256" key="1">
    <source>
        <dbReference type="ARBA" id="ARBA00004990"/>
    </source>
</evidence>
<keyword evidence="5" id="KW-0566">Pantothenate biosynthesis</keyword>
<dbReference type="GO" id="GO:0015940">
    <property type="term" value="P:pantothenate biosynthetic process"/>
    <property type="evidence" value="ECO:0007669"/>
    <property type="project" value="UniProtKB-UniPathway"/>
</dbReference>
<evidence type="ECO:0000256" key="5">
    <source>
        <dbReference type="ARBA" id="ARBA00022655"/>
    </source>
</evidence>
<evidence type="ECO:0000256" key="4">
    <source>
        <dbReference type="ARBA" id="ARBA00022598"/>
    </source>
</evidence>
<evidence type="ECO:0000313" key="9">
    <source>
        <dbReference type="EMBL" id="CBH75894.1"/>
    </source>
</evidence>
<dbReference type="Gene3D" id="3.30.1300.10">
    <property type="entry name" value="Pantoate-beta-alanine ligase, C-terminal domain"/>
    <property type="match status" value="1"/>
</dbReference>
<dbReference type="NCBIfam" id="TIGR00018">
    <property type="entry name" value="panC"/>
    <property type="match status" value="1"/>
</dbReference>
<dbReference type="Pfam" id="PF02569">
    <property type="entry name" value="Pantoate_ligase"/>
    <property type="match status" value="1"/>
</dbReference>
<dbReference type="InterPro" id="IPR003721">
    <property type="entry name" value="Pantoate_ligase"/>
</dbReference>
<sequence>MQLATTIEELRAWRRGAPPTLGFVPTMGALHEGHLDLARFARSQNAAVVASVFVNPLQFGEGEDLARYPRDLEGDREKLAATGVDLLFAPEAEEIYPHGFSTTIDVGSVGEGYEGALRPGHFRGVATVVGKLLHLVAPHRLYVGQKDAQQSAVLRKLVRDLAYDCTVTIVPTVRETDGLAMSSRNIYLDERERRAAPSLHRMLRRFFELLKAGEPLEIARTKASSVLEAPGTLDYLACVDAENFEPLHALRSNAFVIAAARFGRTRLLDNLWFPQ</sequence>
<dbReference type="AlphaFoldDB" id="E6PHF6"/>
<keyword evidence="6" id="KW-0547">Nucleotide-binding</keyword>
<dbReference type="PANTHER" id="PTHR21299:SF1">
    <property type="entry name" value="PANTOATE--BETA-ALANINE LIGASE"/>
    <property type="match status" value="1"/>
</dbReference>
<organism evidence="9">
    <name type="scientific">mine drainage metagenome</name>
    <dbReference type="NCBI Taxonomy" id="410659"/>
    <lineage>
        <taxon>unclassified sequences</taxon>
        <taxon>metagenomes</taxon>
        <taxon>ecological metagenomes</taxon>
    </lineage>
</organism>
<dbReference type="UniPathway" id="UPA00028">
    <property type="reaction ID" value="UER00005"/>
</dbReference>
<dbReference type="CDD" id="cd00560">
    <property type="entry name" value="PanC"/>
    <property type="match status" value="1"/>
</dbReference>
<dbReference type="HAMAP" id="MF_00158">
    <property type="entry name" value="PanC"/>
    <property type="match status" value="1"/>
</dbReference>
<dbReference type="InterPro" id="IPR042176">
    <property type="entry name" value="Pantoate_ligase_C"/>
</dbReference>
<protein>
    <recommendedName>
        <fullName evidence="3">pantoate--beta-alanine ligase (AMP-forming)</fullName>
        <ecNumber evidence="3">6.3.2.1</ecNumber>
    </recommendedName>
</protein>
<evidence type="ECO:0000256" key="8">
    <source>
        <dbReference type="ARBA" id="ARBA00048258"/>
    </source>
</evidence>
<comment type="pathway">
    <text evidence="1">Cofactor biosynthesis; (R)-pantothenate biosynthesis; (R)-pantothenate from (R)-pantoate and beta-alanine: step 1/1.</text>
</comment>
<evidence type="ECO:0000256" key="2">
    <source>
        <dbReference type="ARBA" id="ARBA00009256"/>
    </source>
</evidence>
<dbReference type="EMBL" id="CABL01000017">
    <property type="protein sequence ID" value="CBH75894.1"/>
    <property type="molecule type" value="Genomic_DNA"/>
</dbReference>
<dbReference type="GO" id="GO:0004592">
    <property type="term" value="F:pantoate-beta-alanine ligase activity"/>
    <property type="evidence" value="ECO:0007669"/>
    <property type="project" value="UniProtKB-EC"/>
</dbReference>
<comment type="caution">
    <text evidence="9">The sequence shown here is derived from an EMBL/GenBank/DDBJ whole genome shotgun (WGS) entry which is preliminary data.</text>
</comment>
<keyword evidence="4 9" id="KW-0436">Ligase</keyword>